<feature type="compositionally biased region" description="Low complexity" evidence="1">
    <location>
        <begin position="205"/>
        <end position="219"/>
    </location>
</feature>
<evidence type="ECO:0000256" key="2">
    <source>
        <dbReference type="SAM" id="SignalP"/>
    </source>
</evidence>
<feature type="chain" id="PRO_5006132303" description="Cell wall hydrolase SleB domain-containing protein" evidence="2">
    <location>
        <begin position="25"/>
        <end position="477"/>
    </location>
</feature>
<organism evidence="4 5">
    <name type="scientific">Prosthecodimorpha hirschii</name>
    <dbReference type="NCBI Taxonomy" id="665126"/>
    <lineage>
        <taxon>Bacteria</taxon>
        <taxon>Pseudomonadati</taxon>
        <taxon>Pseudomonadota</taxon>
        <taxon>Alphaproteobacteria</taxon>
        <taxon>Hyphomicrobiales</taxon>
        <taxon>Ancalomicrobiaceae</taxon>
        <taxon>Prosthecodimorpha</taxon>
    </lineage>
</organism>
<evidence type="ECO:0000313" key="5">
    <source>
        <dbReference type="Proteomes" id="UP000048984"/>
    </source>
</evidence>
<comment type="caution">
    <text evidence="4">The sequence shown here is derived from an EMBL/GenBank/DDBJ whole genome shotgun (WGS) entry which is preliminary data.</text>
</comment>
<gene>
    <name evidence="4" type="ORF">ABB55_21570</name>
</gene>
<dbReference type="Pfam" id="PF07486">
    <property type="entry name" value="Hydrolase_2"/>
    <property type="match status" value="1"/>
</dbReference>
<proteinExistence type="predicted"/>
<feature type="signal peptide" evidence="2">
    <location>
        <begin position="1"/>
        <end position="24"/>
    </location>
</feature>
<sequence length="477" mass="49375">MRPSKGRIRRVLGIAGLTALSVPAIQHFSAEPPAPKAPGAGITVIAFAPPGTAWFEEYSALRTGLAGTETASADAGRTADVSRVADAGRALGGAAPVPALAPAGQAAGLARPVVADPVVTGAITPDATMRADIAAASVLPAPAAHKGPMLLPPAPVPVENRKVAVLRIPVEPIETFAADPAVSDRAGPVAETAPPPIDASPVPPVASAAPPAAGETTEAATLSLPSADAGVAGGFAPAPWIMIHAAATAPNAVGRSAGLAPAATEASASARRRMAARTGSRGRDFAPEAQVPMLGYANDAPDVEAPFRSVLGEPGAKAGIGPKLPANMHAWAYADLPAGVDDQRQQKCLAEAIYFEARGENERGQVAVAQVVLNRLRNPAYPKRICDVVYQNARWFGRCQFSFACDGRPEEINEPDAWDKAVEIARAVTAGKTYLPEIGDSTHYHATWVTPNWRRGMIRKTKIGVHVFYRTVNGGWI</sequence>
<dbReference type="InterPro" id="IPR011105">
    <property type="entry name" value="Cell_wall_hydrolase_SleB"/>
</dbReference>
<dbReference type="STRING" id="665126.ABB55_21570"/>
<accession>A0A0P6WDB4</accession>
<dbReference type="AlphaFoldDB" id="A0A0P6WDB4"/>
<feature type="region of interest" description="Disordered" evidence="1">
    <location>
        <begin position="184"/>
        <end position="219"/>
    </location>
</feature>
<feature type="compositionally biased region" description="Pro residues" evidence="1">
    <location>
        <begin position="193"/>
        <end position="204"/>
    </location>
</feature>
<keyword evidence="2" id="KW-0732">Signal</keyword>
<feature type="domain" description="Cell wall hydrolase SleB" evidence="3">
    <location>
        <begin position="359"/>
        <end position="469"/>
    </location>
</feature>
<evidence type="ECO:0000313" key="4">
    <source>
        <dbReference type="EMBL" id="KPL54487.1"/>
    </source>
</evidence>
<keyword evidence="5" id="KW-1185">Reference proteome</keyword>
<dbReference type="GO" id="GO:0016787">
    <property type="term" value="F:hydrolase activity"/>
    <property type="evidence" value="ECO:0007669"/>
    <property type="project" value="InterPro"/>
</dbReference>
<dbReference type="Proteomes" id="UP000048984">
    <property type="component" value="Unassembled WGS sequence"/>
</dbReference>
<protein>
    <recommendedName>
        <fullName evidence="3">Cell wall hydrolase SleB domain-containing protein</fullName>
    </recommendedName>
</protein>
<reference evidence="4 5" key="2">
    <citation type="submission" date="2015-10" db="EMBL/GenBank/DDBJ databases">
        <title>Draft Genome Sequence of Prosthecomicrobium hirschii ATCC 27832.</title>
        <authorList>
            <person name="Daniel J."/>
            <person name="Givan S.A."/>
            <person name="Brun Y.V."/>
            <person name="Brown P.J."/>
        </authorList>
    </citation>
    <scope>NUCLEOTIDE SEQUENCE [LARGE SCALE GENOMIC DNA]</scope>
    <source>
        <strain evidence="4 5">16</strain>
    </source>
</reference>
<evidence type="ECO:0000259" key="3">
    <source>
        <dbReference type="Pfam" id="PF07486"/>
    </source>
</evidence>
<dbReference type="RefSeq" id="WP_054360654.1">
    <property type="nucleotide sequence ID" value="NZ_LJYW01000001.1"/>
</dbReference>
<evidence type="ECO:0000256" key="1">
    <source>
        <dbReference type="SAM" id="MobiDB-lite"/>
    </source>
</evidence>
<name>A0A0P6WDB4_9HYPH</name>
<dbReference type="EMBL" id="LJYW01000001">
    <property type="protein sequence ID" value="KPL54487.1"/>
    <property type="molecule type" value="Genomic_DNA"/>
</dbReference>
<reference evidence="4 5" key="1">
    <citation type="submission" date="2015-09" db="EMBL/GenBank/DDBJ databases">
        <authorList>
            <person name="Jackson K.R."/>
            <person name="Lunt B.L."/>
            <person name="Fisher J.N.B."/>
            <person name="Gardner A.V."/>
            <person name="Bailey M.E."/>
            <person name="Deus L.M."/>
            <person name="Earl A.S."/>
            <person name="Gibby P.D."/>
            <person name="Hartmann K.A."/>
            <person name="Liu J.E."/>
            <person name="Manci A.M."/>
            <person name="Nielsen D.A."/>
            <person name="Solomon M.B."/>
            <person name="Breakwell D.P."/>
            <person name="Burnett S.H."/>
            <person name="Grose J.H."/>
        </authorList>
    </citation>
    <scope>NUCLEOTIDE SEQUENCE [LARGE SCALE GENOMIC DNA]</scope>
    <source>
        <strain evidence="4 5">16</strain>
    </source>
</reference>
<dbReference type="InterPro" id="IPR042047">
    <property type="entry name" value="SleB_dom1"/>
</dbReference>
<dbReference type="Gene3D" id="1.10.10.2520">
    <property type="entry name" value="Cell wall hydrolase SleB, domain 1"/>
    <property type="match status" value="1"/>
</dbReference>